<keyword evidence="1 4" id="KW-0479">Metal-binding</keyword>
<feature type="binding site" evidence="4">
    <location>
        <position position="370"/>
    </location>
    <ligand>
        <name>Fe cation</name>
        <dbReference type="ChEBI" id="CHEBI:24875"/>
    </ligand>
</feature>
<keyword evidence="4" id="KW-0408">Iron</keyword>
<dbReference type="InterPro" id="IPR041166">
    <property type="entry name" value="Rubredoxin_2"/>
</dbReference>
<accession>A0YFD6</accession>
<sequence>MIADSWQFILVFIAIAIGWLLGRGSRVSDVGDNAPLHREYYKGLNYLLNDQPDNALDSFITSLEVNSETLETHIAVGNLMRRKGEVDRAIRIHQNLLSRPSLPRVHLHKAHLELARDFISAGLLDRAERLLKDLIEEAPELREISLRLLLEIYQDEKEWVEAIGVARQLLPRRSLLKAASPADKSVVLALSHYCCELAKRALDKDEYQVARTHVKKALSYDRNCVRASLLSADIEFQVGHYNWAIKSLRKVRYQDPAFIPETMELLNASYEQLDQIDEYYRYLIETLDYSQSVSSLLSVVENISRTQGDTAAGEFLGQQLTRSPSLRGLAKLVELYIANSDGGSKDNLNVLQLLIEQLMRSKPQYQCHHCGFSGKRLHWLCPSCKQWGQIKAIRGAEGE</sequence>
<reference evidence="7 8" key="1">
    <citation type="journal article" date="2010" name="J. Bacteriol.">
        <title>Genome sequence of the oligotrophic marine Gammaproteobacterium HTCC2143, isolated from the Oregon Coast.</title>
        <authorList>
            <person name="Oh H.M."/>
            <person name="Kang I."/>
            <person name="Ferriera S."/>
            <person name="Giovannoni S.J."/>
            <person name="Cho J.C."/>
        </authorList>
    </citation>
    <scope>NUCLEOTIDE SEQUENCE [LARGE SCALE GENOMIC DNA]</scope>
    <source>
        <strain evidence="7 8">HTCC2143</strain>
    </source>
</reference>
<comment type="subcellular location">
    <subcellularLocation>
        <location evidence="4">Cell inner membrane</location>
        <topology evidence="4">Single-pass membrane protein</topology>
        <orientation evidence="4">Cytoplasmic side</orientation>
    </subcellularLocation>
</comment>
<comment type="function">
    <text evidence="4">Modulates cellular lipopolysaccharide (LPS) levels by regulating LpxC, which is involved in lipid A biosynthesis. May act by modulating the proteolytic activity of FtsH towards LpxC. May also coordinate assembly of proteins involved in LPS synthesis at the plasma membrane.</text>
</comment>
<dbReference type="Pfam" id="PF18073">
    <property type="entry name" value="Zn_ribbon_LapB"/>
    <property type="match status" value="1"/>
</dbReference>
<evidence type="ECO:0000313" key="7">
    <source>
        <dbReference type="EMBL" id="EAW30350.1"/>
    </source>
</evidence>
<dbReference type="eggNOG" id="COG2956">
    <property type="taxonomic scope" value="Bacteria"/>
</dbReference>
<dbReference type="Gene3D" id="1.25.40.10">
    <property type="entry name" value="Tetratricopeptide repeat domain"/>
    <property type="match status" value="2"/>
</dbReference>
<dbReference type="AlphaFoldDB" id="A0YFD6"/>
<evidence type="ECO:0000256" key="5">
    <source>
        <dbReference type="SAM" id="Phobius"/>
    </source>
</evidence>
<dbReference type="GO" id="GO:0046890">
    <property type="term" value="P:regulation of lipid biosynthetic process"/>
    <property type="evidence" value="ECO:0007669"/>
    <property type="project" value="UniProtKB-UniRule"/>
</dbReference>
<feature type="transmembrane region" description="Helical" evidence="5">
    <location>
        <begin position="6"/>
        <end position="22"/>
    </location>
</feature>
<feature type="topological domain" description="Cytoplasmic" evidence="4">
    <location>
        <begin position="23"/>
        <end position="399"/>
    </location>
</feature>
<comment type="similarity">
    <text evidence="4">Belongs to the LapB family.</text>
</comment>
<feature type="domain" description="LapB rubredoxin metal binding" evidence="6">
    <location>
        <begin position="365"/>
        <end position="391"/>
    </location>
</feature>
<dbReference type="EMBL" id="AAVT01000008">
    <property type="protein sequence ID" value="EAW30350.1"/>
    <property type="molecule type" value="Genomic_DNA"/>
</dbReference>
<dbReference type="InterPro" id="IPR011990">
    <property type="entry name" value="TPR-like_helical_dom_sf"/>
</dbReference>
<organism evidence="7 8">
    <name type="scientific">marine gamma proteobacterium HTCC2143</name>
    <dbReference type="NCBI Taxonomy" id="247633"/>
    <lineage>
        <taxon>Bacteria</taxon>
        <taxon>Pseudomonadati</taxon>
        <taxon>Pseudomonadota</taxon>
        <taxon>Gammaproteobacteria</taxon>
        <taxon>Cellvibrionales</taxon>
        <taxon>Spongiibacteraceae</taxon>
        <taxon>BD1-7 clade</taxon>
    </lineage>
</organism>
<feature type="binding site" evidence="4">
    <location>
        <position position="384"/>
    </location>
    <ligand>
        <name>Fe cation</name>
        <dbReference type="ChEBI" id="CHEBI:24875"/>
    </ligand>
</feature>
<keyword evidence="4 5" id="KW-0812">Transmembrane</keyword>
<keyword evidence="2 4" id="KW-0677">Repeat</keyword>
<keyword evidence="4 5" id="KW-0472">Membrane</keyword>
<protein>
    <recommendedName>
        <fullName evidence="4">Lipopolysaccharide assembly protein B</fullName>
    </recommendedName>
</protein>
<comment type="caution">
    <text evidence="7">The sequence shown here is derived from an EMBL/GenBank/DDBJ whole genome shotgun (WGS) entry which is preliminary data.</text>
</comment>
<evidence type="ECO:0000259" key="6">
    <source>
        <dbReference type="Pfam" id="PF18073"/>
    </source>
</evidence>
<keyword evidence="4" id="KW-0997">Cell inner membrane</keyword>
<dbReference type="PANTHER" id="PTHR45586:SF1">
    <property type="entry name" value="LIPOPOLYSACCHARIDE ASSEMBLY PROTEIN B"/>
    <property type="match status" value="1"/>
</dbReference>
<dbReference type="STRING" id="247633.GP2143_09100"/>
<feature type="binding site" evidence="4">
    <location>
        <position position="381"/>
    </location>
    <ligand>
        <name>Fe cation</name>
        <dbReference type="ChEBI" id="CHEBI:24875"/>
    </ligand>
</feature>
<feature type="binding site" evidence="4">
    <location>
        <position position="367"/>
    </location>
    <ligand>
        <name>Fe cation</name>
        <dbReference type="ChEBI" id="CHEBI:24875"/>
    </ligand>
</feature>
<dbReference type="NCBIfam" id="NF008757">
    <property type="entry name" value="PRK11788.1-5"/>
    <property type="match status" value="1"/>
</dbReference>
<keyword evidence="4" id="KW-1003">Cell membrane</keyword>
<dbReference type="SUPFAM" id="SSF48452">
    <property type="entry name" value="TPR-like"/>
    <property type="match status" value="2"/>
</dbReference>
<proteinExistence type="inferred from homology"/>
<gene>
    <name evidence="4" type="primary">lapB</name>
    <name evidence="7" type="ORF">GP2143_09100</name>
</gene>
<dbReference type="GO" id="GO:0005506">
    <property type="term" value="F:iron ion binding"/>
    <property type="evidence" value="ECO:0007669"/>
    <property type="project" value="UniProtKB-UniRule"/>
</dbReference>
<evidence type="ECO:0000313" key="8">
    <source>
        <dbReference type="Proteomes" id="UP000004931"/>
    </source>
</evidence>
<name>A0YFD6_9GAMM</name>
<dbReference type="InterPro" id="IPR051012">
    <property type="entry name" value="CellSynth/LPSAsmb/PSIAsmb"/>
</dbReference>
<keyword evidence="3 4" id="KW-0802">TPR repeat</keyword>
<evidence type="ECO:0000256" key="2">
    <source>
        <dbReference type="ARBA" id="ARBA00022737"/>
    </source>
</evidence>
<keyword evidence="4 5" id="KW-1133">Transmembrane helix</keyword>
<keyword evidence="8" id="KW-1185">Reference proteome</keyword>
<evidence type="ECO:0000256" key="3">
    <source>
        <dbReference type="ARBA" id="ARBA00022803"/>
    </source>
</evidence>
<dbReference type="PANTHER" id="PTHR45586">
    <property type="entry name" value="TPR REPEAT-CONTAINING PROTEIN PA4667"/>
    <property type="match status" value="1"/>
</dbReference>
<dbReference type="GO" id="GO:0009898">
    <property type="term" value="C:cytoplasmic side of plasma membrane"/>
    <property type="evidence" value="ECO:0007669"/>
    <property type="project" value="UniProtKB-UniRule"/>
</dbReference>
<evidence type="ECO:0000256" key="4">
    <source>
        <dbReference type="HAMAP-Rule" id="MF_00994"/>
    </source>
</evidence>
<dbReference type="Proteomes" id="UP000004931">
    <property type="component" value="Unassembled WGS sequence"/>
</dbReference>
<dbReference type="InterPro" id="IPR030865">
    <property type="entry name" value="LapB"/>
</dbReference>
<dbReference type="GO" id="GO:0008653">
    <property type="term" value="P:lipopolysaccharide metabolic process"/>
    <property type="evidence" value="ECO:0007669"/>
    <property type="project" value="InterPro"/>
</dbReference>
<evidence type="ECO:0000256" key="1">
    <source>
        <dbReference type="ARBA" id="ARBA00022723"/>
    </source>
</evidence>
<dbReference type="HAMAP" id="MF_00994">
    <property type="entry name" value="LPS_assembly_LapB"/>
    <property type="match status" value="1"/>
</dbReference>